<dbReference type="STRING" id="3476.A0A2P5DSZ5"/>
<dbReference type="PANTHER" id="PTHR33116">
    <property type="entry name" value="REVERSE TRANSCRIPTASE ZINC-BINDING DOMAIN-CONTAINING PROTEIN-RELATED-RELATED"/>
    <property type="match status" value="1"/>
</dbReference>
<dbReference type="OrthoDB" id="1748414at2759"/>
<gene>
    <name evidence="1" type="ORF">PanWU01x14_034670</name>
</gene>
<protein>
    <submittedName>
        <fullName evidence="1">Uncharacterized protein</fullName>
    </submittedName>
</protein>
<dbReference type="EMBL" id="JXTB01000018">
    <property type="protein sequence ID" value="PON76413.1"/>
    <property type="molecule type" value="Genomic_DNA"/>
</dbReference>
<name>A0A2P5DSZ5_PARAD</name>
<accession>A0A2P5DSZ5</accession>
<dbReference type="AlphaFoldDB" id="A0A2P5DSZ5"/>
<dbReference type="Proteomes" id="UP000237105">
    <property type="component" value="Unassembled WGS sequence"/>
</dbReference>
<proteinExistence type="predicted"/>
<evidence type="ECO:0000313" key="2">
    <source>
        <dbReference type="Proteomes" id="UP000237105"/>
    </source>
</evidence>
<dbReference type="PANTHER" id="PTHR33116:SF78">
    <property type="entry name" value="OS12G0587133 PROTEIN"/>
    <property type="match status" value="1"/>
</dbReference>
<evidence type="ECO:0000313" key="1">
    <source>
        <dbReference type="EMBL" id="PON76413.1"/>
    </source>
</evidence>
<organism evidence="1 2">
    <name type="scientific">Parasponia andersonii</name>
    <name type="common">Sponia andersonii</name>
    <dbReference type="NCBI Taxonomy" id="3476"/>
    <lineage>
        <taxon>Eukaryota</taxon>
        <taxon>Viridiplantae</taxon>
        <taxon>Streptophyta</taxon>
        <taxon>Embryophyta</taxon>
        <taxon>Tracheophyta</taxon>
        <taxon>Spermatophyta</taxon>
        <taxon>Magnoliopsida</taxon>
        <taxon>eudicotyledons</taxon>
        <taxon>Gunneridae</taxon>
        <taxon>Pentapetalae</taxon>
        <taxon>rosids</taxon>
        <taxon>fabids</taxon>
        <taxon>Rosales</taxon>
        <taxon>Cannabaceae</taxon>
        <taxon>Parasponia</taxon>
    </lineage>
</organism>
<keyword evidence="2" id="KW-1185">Reference proteome</keyword>
<reference evidence="2" key="1">
    <citation type="submission" date="2016-06" db="EMBL/GenBank/DDBJ databases">
        <title>Parallel loss of symbiosis genes in relatives of nitrogen-fixing non-legume Parasponia.</title>
        <authorList>
            <person name="Van Velzen R."/>
            <person name="Holmer R."/>
            <person name="Bu F."/>
            <person name="Rutten L."/>
            <person name="Van Zeijl A."/>
            <person name="Liu W."/>
            <person name="Santuari L."/>
            <person name="Cao Q."/>
            <person name="Sharma T."/>
            <person name="Shen D."/>
            <person name="Roswanjaya Y."/>
            <person name="Wardhani T."/>
            <person name="Kalhor M.S."/>
            <person name="Jansen J."/>
            <person name="Van den Hoogen J."/>
            <person name="Gungor B."/>
            <person name="Hartog M."/>
            <person name="Hontelez J."/>
            <person name="Verver J."/>
            <person name="Yang W.-C."/>
            <person name="Schijlen E."/>
            <person name="Repin R."/>
            <person name="Schilthuizen M."/>
            <person name="Schranz E."/>
            <person name="Heidstra R."/>
            <person name="Miyata K."/>
            <person name="Fedorova E."/>
            <person name="Kohlen W."/>
            <person name="Bisseling T."/>
            <person name="Smit S."/>
            <person name="Geurts R."/>
        </authorList>
    </citation>
    <scope>NUCLEOTIDE SEQUENCE [LARGE SCALE GENOMIC DNA]</scope>
    <source>
        <strain evidence="2">cv. WU1-14</strain>
    </source>
</reference>
<comment type="caution">
    <text evidence="1">The sequence shown here is derived from an EMBL/GenBank/DDBJ whole genome shotgun (WGS) entry which is preliminary data.</text>
</comment>
<sequence>MRKKREHRGLYGVASFFISNLISIDALFCVRTQEGTNHSLPGWKNNANRIGSTEHPSLTYVHFSNSYYHCDDLDKLIRRFWWTGSLEKNRYLALIAWDKICQPKLRGGLGIRRFKDINEALMAKLGWMLATDSNSLWAGTIRGKCCNRGNFWNVTIPKLTSVVAKNIWLTRELIRSRSCFLIGDGLSTNLWNSPWVPWLSDEETRAAFNPIKMDHG</sequence>